<evidence type="ECO:0008006" key="4">
    <source>
        <dbReference type="Google" id="ProtNLM"/>
    </source>
</evidence>
<organism evidence="2 3">
    <name type="scientific">Pristionchus mayeri</name>
    <dbReference type="NCBI Taxonomy" id="1317129"/>
    <lineage>
        <taxon>Eukaryota</taxon>
        <taxon>Metazoa</taxon>
        <taxon>Ecdysozoa</taxon>
        <taxon>Nematoda</taxon>
        <taxon>Chromadorea</taxon>
        <taxon>Rhabditida</taxon>
        <taxon>Rhabditina</taxon>
        <taxon>Diplogasteromorpha</taxon>
        <taxon>Diplogasteroidea</taxon>
        <taxon>Neodiplogasteridae</taxon>
        <taxon>Pristionchus</taxon>
    </lineage>
</organism>
<feature type="transmembrane region" description="Helical" evidence="1">
    <location>
        <begin position="38"/>
        <end position="56"/>
    </location>
</feature>
<evidence type="ECO:0000313" key="3">
    <source>
        <dbReference type="Proteomes" id="UP001328107"/>
    </source>
</evidence>
<dbReference type="EMBL" id="BTRK01000006">
    <property type="protein sequence ID" value="GMR58338.1"/>
    <property type="molecule type" value="Genomic_DNA"/>
</dbReference>
<feature type="non-terminal residue" evidence="2">
    <location>
        <position position="1"/>
    </location>
</feature>
<dbReference type="Proteomes" id="UP001328107">
    <property type="component" value="Unassembled WGS sequence"/>
</dbReference>
<keyword evidence="1" id="KW-0812">Transmembrane</keyword>
<proteinExistence type="predicted"/>
<feature type="non-terminal residue" evidence="2">
    <location>
        <position position="118"/>
    </location>
</feature>
<evidence type="ECO:0000256" key="1">
    <source>
        <dbReference type="SAM" id="Phobius"/>
    </source>
</evidence>
<keyword evidence="1" id="KW-0472">Membrane</keyword>
<keyword evidence="1" id="KW-1133">Transmembrane helix</keyword>
<dbReference type="AlphaFoldDB" id="A0AAN5D7R4"/>
<feature type="transmembrane region" description="Helical" evidence="1">
    <location>
        <begin position="76"/>
        <end position="94"/>
    </location>
</feature>
<keyword evidence="3" id="KW-1185">Reference proteome</keyword>
<name>A0AAN5D7R4_9BILA</name>
<gene>
    <name evidence="2" type="ORF">PMAYCL1PPCAC_28533</name>
</gene>
<protein>
    <recommendedName>
        <fullName evidence="4">G protein-coupled receptor</fullName>
    </recommendedName>
</protein>
<accession>A0AAN5D7R4</accession>
<sequence>YIICAFSLSFYLATYWLIRSQRGYIMKNIRPRCEPETVILKQAIVIFGLYLLYIVVSSAIPVHSSSSSDLSFRLTYLLNIVSLLISAVFPGLFISSSREMRRCEVSSWFTHCGFNGWP</sequence>
<reference evidence="3" key="1">
    <citation type="submission" date="2022-10" db="EMBL/GenBank/DDBJ databases">
        <title>Genome assembly of Pristionchus species.</title>
        <authorList>
            <person name="Yoshida K."/>
            <person name="Sommer R.J."/>
        </authorList>
    </citation>
    <scope>NUCLEOTIDE SEQUENCE [LARGE SCALE GENOMIC DNA]</scope>
    <source>
        <strain evidence="3">RS5460</strain>
    </source>
</reference>
<evidence type="ECO:0000313" key="2">
    <source>
        <dbReference type="EMBL" id="GMR58338.1"/>
    </source>
</evidence>
<comment type="caution">
    <text evidence="2">The sequence shown here is derived from an EMBL/GenBank/DDBJ whole genome shotgun (WGS) entry which is preliminary data.</text>
</comment>